<evidence type="ECO:0000313" key="3">
    <source>
        <dbReference type="Proteomes" id="UP001530293"/>
    </source>
</evidence>
<dbReference type="AlphaFoldDB" id="A0ABD3MA42"/>
<proteinExistence type="predicted"/>
<dbReference type="InterPro" id="IPR052636">
    <property type="entry name" value="UDP-D-xylose:L-fucose_XylT"/>
</dbReference>
<reference evidence="2 3" key="1">
    <citation type="submission" date="2024-10" db="EMBL/GenBank/DDBJ databases">
        <title>Updated reference genomes for cyclostephanoid diatoms.</title>
        <authorList>
            <person name="Roberts W.R."/>
            <person name="Alverson A.J."/>
        </authorList>
    </citation>
    <scope>NUCLEOTIDE SEQUENCE [LARGE SCALE GENOMIC DNA]</scope>
    <source>
        <strain evidence="2 3">AJA232-27</strain>
    </source>
</reference>
<dbReference type="Pfam" id="PF03407">
    <property type="entry name" value="Nucleotid_trans"/>
    <property type="match status" value="1"/>
</dbReference>
<evidence type="ECO:0000259" key="1">
    <source>
        <dbReference type="Pfam" id="PF03407"/>
    </source>
</evidence>
<dbReference type="Proteomes" id="UP001530293">
    <property type="component" value="Unassembled WGS sequence"/>
</dbReference>
<dbReference type="InterPro" id="IPR005069">
    <property type="entry name" value="Nucl-diP-sugar_transferase"/>
</dbReference>
<dbReference type="EMBL" id="JALLBG020000266">
    <property type="protein sequence ID" value="KAL3757410.1"/>
    <property type="molecule type" value="Genomic_DNA"/>
</dbReference>
<evidence type="ECO:0000313" key="2">
    <source>
        <dbReference type="EMBL" id="KAL3757410.1"/>
    </source>
</evidence>
<sequence>MALRHVNPSPSDATPNETIALHHVEPTPRIAKPNEKSALRHVNPTPSNATPDKTLLADETLAEKICLSSRRNKWHDSLDRQFEENAEFNPSFAVVLTVNDGYWDFFLNWFHHFIVTMAKNVLEQPLLIVIAEDSIIYEKLTSYLASETRNTIVLPGYDDALNSVSMAENYDSVAYKKLVSSRATHLLNLICSLKGQGGGTNSDQSTKDNIIIVYSDVDAVWVQNPFPYLRAELFGSDTSNDNNSIDMNKQRQPNYDILAAVDDHNYHNVRDYYCTGFLAITPSYASISFLIDWEKELQSNHQLNQPIFNSLLRSSTPMIRHGGLGEIEFAPGRLYFDEWVKEGGSSERQKKSGTVVVHNNYIIGHDAKRIRFEQHGLWIT</sequence>
<name>A0ABD3MA42_9STRA</name>
<comment type="caution">
    <text evidence="2">The sequence shown here is derived from an EMBL/GenBank/DDBJ whole genome shotgun (WGS) entry which is preliminary data.</text>
</comment>
<gene>
    <name evidence="2" type="ORF">ACHAWU_005141</name>
</gene>
<accession>A0ABD3MA42</accession>
<feature type="domain" description="Nucleotide-diphospho-sugar transferase" evidence="1">
    <location>
        <begin position="209"/>
        <end position="371"/>
    </location>
</feature>
<keyword evidence="3" id="KW-1185">Reference proteome</keyword>
<dbReference type="PANTHER" id="PTHR47032:SF1">
    <property type="entry name" value="UDP-D-XYLOSE:L-FUCOSE ALPHA-1,3-D-XYLOSYLTRANSFERASE-RELATED"/>
    <property type="match status" value="1"/>
</dbReference>
<organism evidence="2 3">
    <name type="scientific">Discostella pseudostelligera</name>
    <dbReference type="NCBI Taxonomy" id="259834"/>
    <lineage>
        <taxon>Eukaryota</taxon>
        <taxon>Sar</taxon>
        <taxon>Stramenopiles</taxon>
        <taxon>Ochrophyta</taxon>
        <taxon>Bacillariophyta</taxon>
        <taxon>Coscinodiscophyceae</taxon>
        <taxon>Thalassiosirophycidae</taxon>
        <taxon>Stephanodiscales</taxon>
        <taxon>Stephanodiscaceae</taxon>
        <taxon>Discostella</taxon>
    </lineage>
</organism>
<dbReference type="PANTHER" id="PTHR47032">
    <property type="entry name" value="UDP-D-XYLOSE:L-FUCOSE ALPHA-1,3-D-XYLOSYLTRANSFERASE-RELATED"/>
    <property type="match status" value="1"/>
</dbReference>
<protein>
    <recommendedName>
        <fullName evidence="1">Nucleotide-diphospho-sugar transferase domain-containing protein</fullName>
    </recommendedName>
</protein>